<dbReference type="Proteomes" id="UP000314294">
    <property type="component" value="Unassembled WGS sequence"/>
</dbReference>
<proteinExistence type="predicted"/>
<reference evidence="2 3" key="1">
    <citation type="submission" date="2019-03" db="EMBL/GenBank/DDBJ databases">
        <title>First draft genome of Liparis tanakae, snailfish: a comprehensive survey of snailfish specific genes.</title>
        <authorList>
            <person name="Kim W."/>
            <person name="Song I."/>
            <person name="Jeong J.-H."/>
            <person name="Kim D."/>
            <person name="Kim S."/>
            <person name="Ryu S."/>
            <person name="Song J.Y."/>
            <person name="Lee S.K."/>
        </authorList>
    </citation>
    <scope>NUCLEOTIDE SEQUENCE [LARGE SCALE GENOMIC DNA]</scope>
    <source>
        <tissue evidence="2">Muscle</tissue>
    </source>
</reference>
<feature type="compositionally biased region" description="Polar residues" evidence="1">
    <location>
        <begin position="1"/>
        <end position="10"/>
    </location>
</feature>
<evidence type="ECO:0000256" key="1">
    <source>
        <dbReference type="SAM" id="MobiDB-lite"/>
    </source>
</evidence>
<evidence type="ECO:0000313" key="2">
    <source>
        <dbReference type="EMBL" id="TNN45864.1"/>
    </source>
</evidence>
<name>A0A4Z2FZ77_9TELE</name>
<comment type="caution">
    <text evidence="2">The sequence shown here is derived from an EMBL/GenBank/DDBJ whole genome shotgun (WGS) entry which is preliminary data.</text>
</comment>
<feature type="compositionally biased region" description="Basic residues" evidence="1">
    <location>
        <begin position="20"/>
        <end position="29"/>
    </location>
</feature>
<feature type="region of interest" description="Disordered" evidence="1">
    <location>
        <begin position="1"/>
        <end position="29"/>
    </location>
</feature>
<evidence type="ECO:0000313" key="3">
    <source>
        <dbReference type="Proteomes" id="UP000314294"/>
    </source>
</evidence>
<organism evidence="2 3">
    <name type="scientific">Liparis tanakae</name>
    <name type="common">Tanaka's snailfish</name>
    <dbReference type="NCBI Taxonomy" id="230148"/>
    <lineage>
        <taxon>Eukaryota</taxon>
        <taxon>Metazoa</taxon>
        <taxon>Chordata</taxon>
        <taxon>Craniata</taxon>
        <taxon>Vertebrata</taxon>
        <taxon>Euteleostomi</taxon>
        <taxon>Actinopterygii</taxon>
        <taxon>Neopterygii</taxon>
        <taxon>Teleostei</taxon>
        <taxon>Neoteleostei</taxon>
        <taxon>Acanthomorphata</taxon>
        <taxon>Eupercaria</taxon>
        <taxon>Perciformes</taxon>
        <taxon>Cottioidei</taxon>
        <taxon>Cottales</taxon>
        <taxon>Liparidae</taxon>
        <taxon>Liparis</taxon>
    </lineage>
</organism>
<sequence length="77" mass="8714">MVMVQTQSPDSHAPFDTQTKKKKKKKKKKQLCRLVSPPLCLNAITSGSAPRESTAPGVQRELRGQWKDPHILILFFL</sequence>
<protein>
    <submittedName>
        <fullName evidence="2">Uncharacterized protein</fullName>
    </submittedName>
</protein>
<accession>A0A4Z2FZ77</accession>
<gene>
    <name evidence="2" type="ORF">EYF80_043952</name>
</gene>
<keyword evidence="3" id="KW-1185">Reference proteome</keyword>
<dbReference type="AlphaFoldDB" id="A0A4Z2FZ77"/>
<dbReference type="EMBL" id="SRLO01000820">
    <property type="protein sequence ID" value="TNN45864.1"/>
    <property type="molecule type" value="Genomic_DNA"/>
</dbReference>